<dbReference type="RefSeq" id="WP_015468438.1">
    <property type="nucleotide sequence ID" value="NC_020812.1"/>
</dbReference>
<evidence type="ECO:0000313" key="3">
    <source>
        <dbReference type="Proteomes" id="UP000011932"/>
    </source>
</evidence>
<dbReference type="HOGENOM" id="CLU_634325_0_0_5"/>
<dbReference type="PROSITE" id="PS51257">
    <property type="entry name" value="PROKAR_LIPOPROTEIN"/>
    <property type="match status" value="1"/>
</dbReference>
<protein>
    <recommendedName>
        <fullName evidence="4">Lipoprotein</fullName>
    </recommendedName>
</protein>
<keyword evidence="1" id="KW-0732">Signal</keyword>
<dbReference type="KEGG" id="man:A11S_2126"/>
<accession>M4W0F8</accession>
<sequence>MRISYLKYMASLAILTAPMLLGGCSSIARGVTEAVINQEEVKDTRQCEIEGPAFDGIRQSFDEQAPSTPKVTKILMVHGVSSHLPGYSSRFQKKLFEDLGLDIVDSTVKTITLDSNKIQWADDQPHTLGTLKISRHTDAQNARQLIFYELTWSSITDPQKKAIMADSANYEGLPRASINKSLKNLMNETVPDLLIYNGNGYERVTESVSQAVCWMLGNDWDKLPQDGVHQCRQWPHSTYANMMRDDHYFVTHSLGSRIAIDTIHDLVALNGTVKKGPDDAKRSKAAQDKEFTVFMLANQLPLLQAGRSMPAVAGQEKAYCEVGGDKTDDRVLRRMNIIAFSDPNDILSYPVASDYATSNIDSRICPAVTNISLNIAHERSIFDTANFANPVSAHNGYMEDDRVIDLIANGIRRSDAALVGGKCRWLETKKLP</sequence>
<dbReference type="Proteomes" id="UP000011932">
    <property type="component" value="Chromosome"/>
</dbReference>
<feature type="signal peptide" evidence="1">
    <location>
        <begin position="1"/>
        <end position="30"/>
    </location>
</feature>
<dbReference type="STRING" id="349215.A11S_2126"/>
<dbReference type="EMBL" id="CP003538">
    <property type="protein sequence ID" value="AGH98924.1"/>
    <property type="molecule type" value="Genomic_DNA"/>
</dbReference>
<proteinExistence type="predicted"/>
<feature type="chain" id="PRO_5004060537" description="Lipoprotein" evidence="1">
    <location>
        <begin position="31"/>
        <end position="432"/>
    </location>
</feature>
<evidence type="ECO:0000256" key="1">
    <source>
        <dbReference type="SAM" id="SignalP"/>
    </source>
</evidence>
<dbReference type="AlphaFoldDB" id="M4W0F8"/>
<name>M4W0F8_9BACT</name>
<reference evidence="2 3" key="1">
    <citation type="journal article" date="2013" name="ISME J.">
        <title>By their genes ye shall know them: genomic signatures of predatory bacteria.</title>
        <authorList>
            <person name="Pasternak Z."/>
            <person name="Pietrokovski S."/>
            <person name="Rotem O."/>
            <person name="Gophna U."/>
            <person name="Lurie-Weinberger M.N."/>
            <person name="Jurkevitch E."/>
        </authorList>
    </citation>
    <scope>NUCLEOTIDE SEQUENCE [LARGE SCALE GENOMIC DNA]</scope>
    <source>
        <strain evidence="2">EPB</strain>
    </source>
</reference>
<evidence type="ECO:0008006" key="4">
    <source>
        <dbReference type="Google" id="ProtNLM"/>
    </source>
</evidence>
<gene>
    <name evidence="2" type="ORF">A11S_2126</name>
</gene>
<evidence type="ECO:0000313" key="2">
    <source>
        <dbReference type="EMBL" id="AGH98924.1"/>
    </source>
</evidence>
<dbReference type="OrthoDB" id="8477673at2"/>
<organism evidence="2 3">
    <name type="scientific">Micavibrio aeruginosavorus EPB</name>
    <dbReference type="NCBI Taxonomy" id="349215"/>
    <lineage>
        <taxon>Bacteria</taxon>
        <taxon>Pseudomonadati</taxon>
        <taxon>Bdellovibrionota</taxon>
        <taxon>Bdellovibrionia</taxon>
        <taxon>Bdellovibrionales</taxon>
        <taxon>Pseudobdellovibrionaceae</taxon>
        <taxon>Micavibrio</taxon>
    </lineage>
</organism>